<proteinExistence type="predicted"/>
<evidence type="ECO:0000313" key="2">
    <source>
        <dbReference type="Proteomes" id="UP000050326"/>
    </source>
</evidence>
<dbReference type="AlphaFoldDB" id="A0A0P8WPL8"/>
<sequence length="86" mass="9951">MDIQILVVEDEYVPSPVPRRDEIGQLAGDVYKMYKKLKLTIGQLEKEIEYEKEMEENQRYSFSAASHELKTPIAATSRGRAAMRFI</sequence>
<dbReference type="Gene3D" id="1.10.287.130">
    <property type="match status" value="1"/>
</dbReference>
<dbReference type="STRING" id="36849.OXPF_19810"/>
<dbReference type="EMBL" id="LKET01000030">
    <property type="protein sequence ID" value="KPU44487.1"/>
    <property type="molecule type" value="Genomic_DNA"/>
</dbReference>
<evidence type="ECO:0000313" key="1">
    <source>
        <dbReference type="EMBL" id="KPU44487.1"/>
    </source>
</evidence>
<accession>A0A0P8WPL8</accession>
<reference evidence="1 2" key="1">
    <citation type="submission" date="2015-09" db="EMBL/GenBank/DDBJ databases">
        <title>Genome sequence of Oxobacter pfennigii DSM 3222.</title>
        <authorList>
            <person name="Poehlein A."/>
            <person name="Bengelsdorf F.R."/>
            <person name="Schiel-Bengelsdorf B."/>
            <person name="Duerre P."/>
            <person name="Daniel R."/>
        </authorList>
    </citation>
    <scope>NUCLEOTIDE SEQUENCE [LARGE SCALE GENOMIC DNA]</scope>
    <source>
        <strain evidence="1 2">DSM 3222</strain>
    </source>
</reference>
<name>A0A0P8WPL8_9CLOT</name>
<dbReference type="OrthoDB" id="9762826at2"/>
<protein>
    <recommendedName>
        <fullName evidence="3">Histidine kinase</fullName>
    </recommendedName>
</protein>
<evidence type="ECO:0008006" key="3">
    <source>
        <dbReference type="Google" id="ProtNLM"/>
    </source>
</evidence>
<gene>
    <name evidence="1" type="ORF">OXPF_19810</name>
</gene>
<keyword evidence="2" id="KW-1185">Reference proteome</keyword>
<dbReference type="Proteomes" id="UP000050326">
    <property type="component" value="Unassembled WGS sequence"/>
</dbReference>
<organism evidence="1 2">
    <name type="scientific">Oxobacter pfennigii</name>
    <dbReference type="NCBI Taxonomy" id="36849"/>
    <lineage>
        <taxon>Bacteria</taxon>
        <taxon>Bacillati</taxon>
        <taxon>Bacillota</taxon>
        <taxon>Clostridia</taxon>
        <taxon>Eubacteriales</taxon>
        <taxon>Clostridiaceae</taxon>
        <taxon>Oxobacter</taxon>
    </lineage>
</organism>
<comment type="caution">
    <text evidence="1">The sequence shown here is derived from an EMBL/GenBank/DDBJ whole genome shotgun (WGS) entry which is preliminary data.</text>
</comment>